<gene>
    <name evidence="1" type="ORF">CWM47_12760</name>
</gene>
<dbReference type="EMBL" id="CP025096">
    <property type="protein sequence ID" value="AUD02628.1"/>
    <property type="molecule type" value="Genomic_DNA"/>
</dbReference>
<dbReference type="Proteomes" id="UP000232883">
    <property type="component" value="Chromosome"/>
</dbReference>
<sequence length="99" mass="11746">MKTTIPTKASLSIVSAIRNYCYQTGDYRDPADNASINDYLKQRLSDQNWAYWQRLRPDERAAFVNNQDMLPYDTSSLREFKTRIIQAKKAGYEPYKFWH</sequence>
<evidence type="ECO:0000313" key="2">
    <source>
        <dbReference type="Proteomes" id="UP000232883"/>
    </source>
</evidence>
<keyword evidence="2" id="KW-1185">Reference proteome</keyword>
<dbReference type="RefSeq" id="WP_100988345.1">
    <property type="nucleotide sequence ID" value="NZ_CP025096.1"/>
</dbReference>
<dbReference type="OrthoDB" id="970942at2"/>
<proteinExistence type="predicted"/>
<reference evidence="1 2" key="1">
    <citation type="submission" date="2017-11" db="EMBL/GenBank/DDBJ databases">
        <title>Taxonomic description and genome sequences of Spirosoma HA7 sp. nov., isolated from pollen microhabitat of Corylus avellana.</title>
        <authorList>
            <person name="Ambika Manirajan B."/>
            <person name="Suarez C."/>
            <person name="Ratering S."/>
            <person name="Geissler-Plaum R."/>
            <person name="Cardinale M."/>
            <person name="Sylvia S."/>
        </authorList>
    </citation>
    <scope>NUCLEOTIDE SEQUENCE [LARGE SCALE GENOMIC DNA]</scope>
    <source>
        <strain evidence="1 2">HA7</strain>
    </source>
</reference>
<accession>A0A2K8YYK8</accession>
<dbReference type="AlphaFoldDB" id="A0A2K8YYK8"/>
<protein>
    <submittedName>
        <fullName evidence="1">Uncharacterized protein</fullName>
    </submittedName>
</protein>
<organism evidence="1 2">
    <name type="scientific">Spirosoma pollinicola</name>
    <dbReference type="NCBI Taxonomy" id="2057025"/>
    <lineage>
        <taxon>Bacteria</taxon>
        <taxon>Pseudomonadati</taxon>
        <taxon>Bacteroidota</taxon>
        <taxon>Cytophagia</taxon>
        <taxon>Cytophagales</taxon>
        <taxon>Cytophagaceae</taxon>
        <taxon>Spirosoma</taxon>
    </lineage>
</organism>
<dbReference type="KEGG" id="spir:CWM47_12760"/>
<name>A0A2K8YYK8_9BACT</name>
<evidence type="ECO:0000313" key="1">
    <source>
        <dbReference type="EMBL" id="AUD02628.1"/>
    </source>
</evidence>